<organism evidence="2 3">
    <name type="scientific">Salicibibacter cibarius</name>
    <dbReference type="NCBI Taxonomy" id="2743000"/>
    <lineage>
        <taxon>Bacteria</taxon>
        <taxon>Bacillati</taxon>
        <taxon>Bacillota</taxon>
        <taxon>Bacilli</taxon>
        <taxon>Bacillales</taxon>
        <taxon>Bacillaceae</taxon>
        <taxon>Salicibibacter</taxon>
    </lineage>
</organism>
<dbReference type="Gene3D" id="1.10.260.40">
    <property type="entry name" value="lambda repressor-like DNA-binding domains"/>
    <property type="match status" value="1"/>
</dbReference>
<evidence type="ECO:0000259" key="1">
    <source>
        <dbReference type="PROSITE" id="PS50943"/>
    </source>
</evidence>
<dbReference type="Pfam" id="PF01381">
    <property type="entry name" value="HTH_3"/>
    <property type="match status" value="1"/>
</dbReference>
<accession>A0A7T7C9W0</accession>
<name>A0A7T7C9W0_9BACI</name>
<dbReference type="EMBL" id="CP054705">
    <property type="protein sequence ID" value="QQK74210.1"/>
    <property type="molecule type" value="Genomic_DNA"/>
</dbReference>
<evidence type="ECO:0000313" key="3">
    <source>
        <dbReference type="Proteomes" id="UP000595823"/>
    </source>
</evidence>
<keyword evidence="3" id="KW-1185">Reference proteome</keyword>
<gene>
    <name evidence="2" type="ORF">HUG15_00305</name>
</gene>
<proteinExistence type="predicted"/>
<protein>
    <submittedName>
        <fullName evidence="2">Helix-turn-helix transcriptional regulator</fullName>
    </submittedName>
</protein>
<dbReference type="GO" id="GO:0003677">
    <property type="term" value="F:DNA binding"/>
    <property type="evidence" value="ECO:0007669"/>
    <property type="project" value="InterPro"/>
</dbReference>
<dbReference type="PROSITE" id="PS50943">
    <property type="entry name" value="HTH_CROC1"/>
    <property type="match status" value="1"/>
</dbReference>
<dbReference type="InterPro" id="IPR010982">
    <property type="entry name" value="Lambda_DNA-bd_dom_sf"/>
</dbReference>
<dbReference type="RefSeq" id="WP_200126210.1">
    <property type="nucleotide sequence ID" value="NZ_CP054705.1"/>
</dbReference>
<dbReference type="SUPFAM" id="SSF47413">
    <property type="entry name" value="lambda repressor-like DNA-binding domains"/>
    <property type="match status" value="1"/>
</dbReference>
<dbReference type="Proteomes" id="UP000595823">
    <property type="component" value="Chromosome"/>
</dbReference>
<sequence>MKLSRRGFRYLRFRESLNQYEYAAIIGISQRLVSAIELGNRKVSPRTAALVWAAFKLDDNEVLTLEERG</sequence>
<dbReference type="KEGG" id="scia:HUG15_00305"/>
<dbReference type="AlphaFoldDB" id="A0A7T7C9W0"/>
<reference evidence="2 3" key="1">
    <citation type="submission" date="2020-06" db="EMBL/GenBank/DDBJ databases">
        <title>Genomic analysis of Salicibibacter sp. NKC5-3.</title>
        <authorList>
            <person name="Oh Y.J."/>
        </authorList>
    </citation>
    <scope>NUCLEOTIDE SEQUENCE [LARGE SCALE GENOMIC DNA]</scope>
    <source>
        <strain evidence="2 3">NKC5-3</strain>
    </source>
</reference>
<feature type="domain" description="HTH cro/C1-type" evidence="1">
    <location>
        <begin position="8"/>
        <end position="62"/>
    </location>
</feature>
<dbReference type="InterPro" id="IPR001387">
    <property type="entry name" value="Cro/C1-type_HTH"/>
</dbReference>
<evidence type="ECO:0000313" key="2">
    <source>
        <dbReference type="EMBL" id="QQK74210.1"/>
    </source>
</evidence>